<keyword evidence="5" id="KW-1185">Reference proteome</keyword>
<dbReference type="SMART" id="SM00998">
    <property type="entry name" value="ADSL_C"/>
    <property type="match status" value="1"/>
</dbReference>
<keyword evidence="1" id="KW-0456">Lyase</keyword>
<dbReference type="CDD" id="cd01597">
    <property type="entry name" value="pCLME"/>
    <property type="match status" value="1"/>
</dbReference>
<dbReference type="InterPro" id="IPR022761">
    <property type="entry name" value="Fumarate_lyase_N"/>
</dbReference>
<comment type="caution">
    <text evidence="4">The sequence shown here is derived from an EMBL/GenBank/DDBJ whole genome shotgun (WGS) entry which is preliminary data.</text>
</comment>
<dbReference type="GO" id="GO:0019619">
    <property type="term" value="P:3,4-dihydroxybenzoate catabolic process"/>
    <property type="evidence" value="ECO:0007669"/>
    <property type="project" value="InterPro"/>
</dbReference>
<dbReference type="SUPFAM" id="SSF48557">
    <property type="entry name" value="L-aspartase-like"/>
    <property type="match status" value="1"/>
</dbReference>
<evidence type="ECO:0000313" key="4">
    <source>
        <dbReference type="EMBL" id="MCQ8769497.1"/>
    </source>
</evidence>
<name>A0A9X2RK70_9ACTN</name>
<dbReference type="Pfam" id="PF00206">
    <property type="entry name" value="Lyase_1"/>
    <property type="match status" value="1"/>
</dbReference>
<dbReference type="PANTHER" id="PTHR43172">
    <property type="entry name" value="ADENYLOSUCCINATE LYASE"/>
    <property type="match status" value="1"/>
</dbReference>
<dbReference type="PANTHER" id="PTHR43172:SF2">
    <property type="entry name" value="ADENYLOSUCCINATE LYASE C-TERMINAL DOMAIN-CONTAINING PROTEIN"/>
    <property type="match status" value="1"/>
</dbReference>
<feature type="domain" description="Adenylosuccinate lyase C-terminal" evidence="3">
    <location>
        <begin position="388"/>
        <end position="467"/>
    </location>
</feature>
<dbReference type="GO" id="GO:0016829">
    <property type="term" value="F:lyase activity"/>
    <property type="evidence" value="ECO:0007669"/>
    <property type="project" value="UniProtKB-KW"/>
</dbReference>
<dbReference type="EC" id="5.5.1.2" evidence="4"/>
<dbReference type="Gene3D" id="1.10.275.10">
    <property type="entry name" value="Fumarase/aspartase (N-terminal domain)"/>
    <property type="match status" value="1"/>
</dbReference>
<protein>
    <submittedName>
        <fullName evidence="4">3-carboxy-cis,cis-muconate cycloisomerase</fullName>
        <ecNumber evidence="4">5.5.1.2</ecNumber>
    </submittedName>
</protein>
<comment type="similarity">
    <text evidence="2">Belongs to the class-II fumarase/aspartase family.</text>
</comment>
<dbReference type="GO" id="GO:0047472">
    <property type="term" value="F:3-carboxy-cis,cis-muconate cycloisomerase activity"/>
    <property type="evidence" value="ECO:0007669"/>
    <property type="project" value="UniProtKB-EC"/>
</dbReference>
<evidence type="ECO:0000259" key="3">
    <source>
        <dbReference type="SMART" id="SM00998"/>
    </source>
</evidence>
<dbReference type="PRINTS" id="PR00149">
    <property type="entry name" value="FUMRATELYASE"/>
</dbReference>
<dbReference type="Proteomes" id="UP001142374">
    <property type="component" value="Unassembled WGS sequence"/>
</dbReference>
<proteinExistence type="inferred from homology"/>
<accession>A0A9X2RK70</accession>
<dbReference type="NCBIfam" id="TIGR02426">
    <property type="entry name" value="protocat_pcaB"/>
    <property type="match status" value="1"/>
</dbReference>
<dbReference type="InterPro" id="IPR000362">
    <property type="entry name" value="Fumarate_lyase_fam"/>
</dbReference>
<dbReference type="InterPro" id="IPR012789">
    <property type="entry name" value="Protocat_PcaB-like"/>
</dbReference>
<dbReference type="InterPro" id="IPR019468">
    <property type="entry name" value="AdenyloSucc_lyase_C"/>
</dbReference>
<dbReference type="InterPro" id="IPR024083">
    <property type="entry name" value="Fumarase/histidase_N"/>
</dbReference>
<dbReference type="Gene3D" id="1.10.40.30">
    <property type="entry name" value="Fumarase/aspartase (C-terminal domain)"/>
    <property type="match status" value="1"/>
</dbReference>
<evidence type="ECO:0000313" key="5">
    <source>
        <dbReference type="Proteomes" id="UP001142374"/>
    </source>
</evidence>
<reference evidence="4" key="1">
    <citation type="submission" date="2022-06" db="EMBL/GenBank/DDBJ databases">
        <title>WGS of actinobacteria.</title>
        <authorList>
            <person name="Thawai C."/>
        </authorList>
    </citation>
    <scope>NUCLEOTIDE SEQUENCE</scope>
    <source>
        <strain evidence="4">AA8</strain>
    </source>
</reference>
<evidence type="ECO:0000256" key="1">
    <source>
        <dbReference type="ARBA" id="ARBA00023239"/>
    </source>
</evidence>
<dbReference type="RefSeq" id="WP_168092527.1">
    <property type="nucleotide sequence ID" value="NZ_JAATER010000078.1"/>
</dbReference>
<dbReference type="Pfam" id="PF10397">
    <property type="entry name" value="ADSL_C"/>
    <property type="match status" value="1"/>
</dbReference>
<dbReference type="InterPro" id="IPR008948">
    <property type="entry name" value="L-Aspartase-like"/>
</dbReference>
<organism evidence="4 5">
    <name type="scientific">Streptomyces telluris</name>
    <dbReference type="NCBI Taxonomy" id="2720021"/>
    <lineage>
        <taxon>Bacteria</taxon>
        <taxon>Bacillati</taxon>
        <taxon>Actinomycetota</taxon>
        <taxon>Actinomycetes</taxon>
        <taxon>Kitasatosporales</taxon>
        <taxon>Streptomycetaceae</taxon>
        <taxon>Streptomyces</taxon>
    </lineage>
</organism>
<dbReference type="AlphaFoldDB" id="A0A9X2RK70"/>
<sequence length="478" mass="49044">MNTPAPEPPDAARDLDAGLLSTVRAGTPAEALLGDAAWLRAMLDAEVALARSQARLGVIPQASADAIASVANKGRFDLVSLAVRAREAANPVVALVGDLTRAVAAEDPAAAEHVHFGSTSQDILDSAAMLVTARALDLVLKDLTRVGRALAALAAAHRDTPMAARTLTQHAVPTTFGLKAAGWMHAVGEAEDRLRSSRARLPVQLGGAAGTMAAYQEVAALNGAPGDALSALSLSAEFARELGLADPVLPWHTARIPVAGLGGDLALLAGSLGKFGLDVQNMVRTEVGEAAEPFVDGRGSSSAMPQKRNPVLSALLVSAGLQMPGYVSVLHQAMLAEDERPAGAWHAEWQPLREALRLAGGAAHTAAELAEGLTAAPGRMAENLTLTRGQVVAERLAVHLAAGMGKAEAKKHITRVAAEAMAGGGSFAEAAAADAVIGRHLSPEALAKLLDPTRYAGSAGELVDRALGHHRARTGECA</sequence>
<dbReference type="EMBL" id="JANIID010000004">
    <property type="protein sequence ID" value="MCQ8769497.1"/>
    <property type="molecule type" value="Genomic_DNA"/>
</dbReference>
<gene>
    <name evidence="4" type="primary">pcaB</name>
    <name evidence="4" type="ORF">NQU55_06840</name>
</gene>
<dbReference type="Gene3D" id="1.20.200.10">
    <property type="entry name" value="Fumarase/aspartase (Central domain)"/>
    <property type="match status" value="1"/>
</dbReference>
<evidence type="ECO:0000256" key="2">
    <source>
        <dbReference type="ARBA" id="ARBA00034772"/>
    </source>
</evidence>
<keyword evidence="4" id="KW-0413">Isomerase</keyword>